<keyword evidence="1" id="KW-0723">Serine/threonine-protein kinase</keyword>
<dbReference type="PANTHER" id="PTHR11584">
    <property type="entry name" value="SERINE/THREONINE PROTEIN KINASE"/>
    <property type="match status" value="1"/>
</dbReference>
<evidence type="ECO:0000313" key="7">
    <source>
        <dbReference type="EMBL" id="AAF18590.1"/>
    </source>
</evidence>
<keyword evidence="3" id="KW-0547">Nucleotide-binding</keyword>
<dbReference type="Pfam" id="PF00069">
    <property type="entry name" value="Pkinase"/>
    <property type="match status" value="1"/>
</dbReference>
<evidence type="ECO:0000256" key="4">
    <source>
        <dbReference type="ARBA" id="ARBA00022777"/>
    </source>
</evidence>
<keyword evidence="4" id="KW-0418">Kinase</keyword>
<proteinExistence type="predicted"/>
<organism evidence="7">
    <name type="scientific">Arabidopsis thaliana</name>
    <name type="common">Mouse-ear cress</name>
    <dbReference type="NCBI Taxonomy" id="3702"/>
    <lineage>
        <taxon>Eukaryota</taxon>
        <taxon>Viridiplantae</taxon>
        <taxon>Streptophyta</taxon>
        <taxon>Embryophyta</taxon>
        <taxon>Tracheophyta</taxon>
        <taxon>Spermatophyta</taxon>
        <taxon>Magnoliopsida</taxon>
        <taxon>eudicotyledons</taxon>
        <taxon>Gunneridae</taxon>
        <taxon>Pentapetalae</taxon>
        <taxon>rosids</taxon>
        <taxon>malvids</taxon>
        <taxon>Brassicales</taxon>
        <taxon>Brassicaceae</taxon>
        <taxon>Camelineae</taxon>
        <taxon>Arabidopsis</taxon>
    </lineage>
</organism>
<feature type="domain" description="Protein kinase" evidence="6">
    <location>
        <begin position="69"/>
        <end position="250"/>
    </location>
</feature>
<dbReference type="AlphaFoldDB" id="Q9SDB4"/>
<dbReference type="PIR" id="A84871">
    <property type="entry name" value="A84871"/>
</dbReference>
<dbReference type="SUPFAM" id="SSF56112">
    <property type="entry name" value="Protein kinase-like (PK-like)"/>
    <property type="match status" value="1"/>
</dbReference>
<reference evidence="7" key="2">
    <citation type="submission" date="2000-03" db="EMBL/GenBank/DDBJ databases">
        <authorList>
            <person name="Rounsley S.D."/>
            <person name="Lin X."/>
            <person name="Ketchum K.A."/>
            <person name="Crosby M.L."/>
            <person name="Brandon R.C."/>
            <person name="Spriggs T.A."/>
            <person name="Mason T.M."/>
            <person name="Kerlavage A.R."/>
            <person name="Adams M.D."/>
            <person name="Somerville C.R."/>
            <person name="Venter J.C."/>
        </authorList>
    </citation>
    <scope>NUCLEOTIDE SEQUENCE</scope>
</reference>
<name>Q9SDB4_ARATH</name>
<accession>Q9SDB4</accession>
<protein>
    <submittedName>
        <fullName evidence="7">Uncharacterized protein At2g43830</fullName>
    </submittedName>
</protein>
<evidence type="ECO:0000256" key="2">
    <source>
        <dbReference type="ARBA" id="ARBA00022679"/>
    </source>
</evidence>
<evidence type="ECO:0000256" key="3">
    <source>
        <dbReference type="ARBA" id="ARBA00022741"/>
    </source>
</evidence>
<sequence length="250" mass="29656">MLNNVASKVRRRRSSWIDHRRLHTIKILIRNSSTTLLFFKIVPILLHRSGGDWRALRYTPFFCYHSSDEDKRNALGHGNVTSEPHIVLLLQCRKKSWPFACEFEHLKLFKGYIDEDEERHKFGHKGAKVETKVLVAREEEVQLLKNLSHPNIVRYLGTVRESDSLNIMMQFVPGGSMNCSWWINFIFVGEVIIMYTKQLLLGLEYLHNNGIMHHRRYLGVKLDRFVWFLLKYSQMFTYLRIKLEPIQPQK</sequence>
<evidence type="ECO:0000256" key="1">
    <source>
        <dbReference type="ARBA" id="ARBA00022527"/>
    </source>
</evidence>
<reference key="1">
    <citation type="journal article" date="1999" name="Nature">
        <title>Sequence and analysis of chromosome 2 of the plant Arabidopsis thaliana.</title>
        <authorList>
            <person name="Lin X."/>
            <person name="Kaul S."/>
            <person name="Rounsley S."/>
            <person name="Shea T.P."/>
            <person name="Benito M.I."/>
            <person name="Town C.D."/>
            <person name="Fujii C.Y."/>
            <person name="Mason T."/>
            <person name="Bowman C.L."/>
            <person name="Barnstead M."/>
            <person name="Feldblyum T.V."/>
            <person name="Buell C.R."/>
            <person name="Ketchum K.A."/>
            <person name="Lee J."/>
            <person name="Ronning C.M."/>
            <person name="Koo H.L."/>
            <person name="Moffat K.S."/>
            <person name="Cronin L.A."/>
            <person name="Shen M."/>
            <person name="Pai G."/>
            <person name="Van Aken S."/>
            <person name="Umayam L."/>
            <person name="Tallon L.J."/>
            <person name="Gill J.E."/>
            <person name="Adams M.D."/>
            <person name="Carrera A.J."/>
            <person name="Creasy T.H."/>
            <person name="Goodman H.M."/>
            <person name="Somerville C.R."/>
            <person name="Copenhaver G.P."/>
            <person name="Preuss D."/>
            <person name="Nierman W.C."/>
            <person name="White O."/>
            <person name="Eisen J.A."/>
            <person name="Salzberg S.L."/>
            <person name="Fraser C.M."/>
            <person name="Venter J.C."/>
        </authorList>
    </citation>
    <scope>NUCLEOTIDE SEQUENCE [LARGE SCALE GENOMIC DNA]</scope>
    <source>
        <strain>cv. Columbia</strain>
    </source>
</reference>
<dbReference type="ExpressionAtlas" id="Q9SDB4">
    <property type="expression patterns" value="baseline and differential"/>
</dbReference>
<gene>
    <name evidence="7" type="ordered locus">At2g43830</name>
</gene>
<keyword evidence="5" id="KW-0067">ATP-binding</keyword>
<keyword evidence="2" id="KW-0808">Transferase</keyword>
<dbReference type="InterPro" id="IPR011009">
    <property type="entry name" value="Kinase-like_dom_sf"/>
</dbReference>
<evidence type="ECO:0000259" key="6">
    <source>
        <dbReference type="PROSITE" id="PS50011"/>
    </source>
</evidence>
<dbReference type="InterPro" id="IPR000719">
    <property type="entry name" value="Prot_kinase_dom"/>
</dbReference>
<dbReference type="PROSITE" id="PS50011">
    <property type="entry name" value="PROTEIN_KINASE_DOM"/>
    <property type="match status" value="1"/>
</dbReference>
<dbReference type="Gene3D" id="1.10.510.10">
    <property type="entry name" value="Transferase(Phosphotransferase) domain 1"/>
    <property type="match status" value="1"/>
</dbReference>
<reference evidence="7" key="3">
    <citation type="submission" date="2002-02" db="EMBL/GenBank/DDBJ databases">
        <authorList>
            <person name="Town C.D."/>
            <person name="Kaul S."/>
        </authorList>
    </citation>
    <scope>NUCLEOTIDE SEQUENCE</scope>
</reference>
<dbReference type="GO" id="GO:0005524">
    <property type="term" value="F:ATP binding"/>
    <property type="evidence" value="ECO:0007669"/>
    <property type="project" value="UniProtKB-KW"/>
</dbReference>
<dbReference type="PANTHER" id="PTHR11584:SF369">
    <property type="entry name" value="MITOGEN-ACTIVATED PROTEIN KINASE KINASE KINASE 19-RELATED"/>
    <property type="match status" value="1"/>
</dbReference>
<evidence type="ECO:0000256" key="5">
    <source>
        <dbReference type="ARBA" id="ARBA00022840"/>
    </source>
</evidence>
<dbReference type="GO" id="GO:0004674">
    <property type="term" value="F:protein serine/threonine kinase activity"/>
    <property type="evidence" value="ECO:0007669"/>
    <property type="project" value="UniProtKB-KW"/>
</dbReference>
<dbReference type="EMBL" id="AC002333">
    <property type="protein sequence ID" value="AAF18590.1"/>
    <property type="molecule type" value="Genomic_DNA"/>
</dbReference>